<evidence type="ECO:0000256" key="16">
    <source>
        <dbReference type="SAM" id="Coils"/>
    </source>
</evidence>
<evidence type="ECO:0000256" key="11">
    <source>
        <dbReference type="ARBA" id="ARBA00022840"/>
    </source>
</evidence>
<dbReference type="Gene3D" id="3.40.50.620">
    <property type="entry name" value="HUPs"/>
    <property type="match status" value="1"/>
</dbReference>
<dbReference type="NCBIfam" id="TIGR00083">
    <property type="entry name" value="ribF"/>
    <property type="match status" value="1"/>
</dbReference>
<dbReference type="SUPFAM" id="SSF82114">
    <property type="entry name" value="Riboflavin kinase-like"/>
    <property type="match status" value="1"/>
</dbReference>
<evidence type="ECO:0000256" key="6">
    <source>
        <dbReference type="ARBA" id="ARBA00022679"/>
    </source>
</evidence>
<dbReference type="GO" id="GO:0003919">
    <property type="term" value="F:FMN adenylyltransferase activity"/>
    <property type="evidence" value="ECO:0007669"/>
    <property type="project" value="UniProtKB-UniRule"/>
</dbReference>
<dbReference type="Proteomes" id="UP000783796">
    <property type="component" value="Unassembled WGS sequence"/>
</dbReference>
<evidence type="ECO:0000313" key="19">
    <source>
        <dbReference type="Proteomes" id="UP000783796"/>
    </source>
</evidence>
<evidence type="ECO:0000256" key="9">
    <source>
        <dbReference type="ARBA" id="ARBA00022777"/>
    </source>
</evidence>
<dbReference type="InterPro" id="IPR004821">
    <property type="entry name" value="Cyt_trans-like"/>
</dbReference>
<keyword evidence="4 15" id="KW-0285">Flavoprotein</keyword>
<keyword evidence="16" id="KW-0175">Coiled coil</keyword>
<evidence type="ECO:0000256" key="14">
    <source>
        <dbReference type="ARBA" id="ARBA00049494"/>
    </source>
</evidence>
<gene>
    <name evidence="18" type="ORF">H9777_03210</name>
</gene>
<evidence type="ECO:0000256" key="1">
    <source>
        <dbReference type="ARBA" id="ARBA00002121"/>
    </source>
</evidence>
<evidence type="ECO:0000256" key="3">
    <source>
        <dbReference type="ARBA" id="ARBA00005201"/>
    </source>
</evidence>
<dbReference type="NCBIfam" id="NF004162">
    <property type="entry name" value="PRK05627.1-5"/>
    <property type="match status" value="1"/>
</dbReference>
<protein>
    <recommendedName>
        <fullName evidence="15">Riboflavin biosynthesis protein</fullName>
    </recommendedName>
    <domain>
        <recommendedName>
            <fullName evidence="15">Riboflavin kinase</fullName>
            <ecNumber evidence="15">2.7.1.26</ecNumber>
        </recommendedName>
        <alternativeName>
            <fullName evidence="15">Flavokinase</fullName>
        </alternativeName>
    </domain>
    <domain>
        <recommendedName>
            <fullName evidence="15">FMN adenylyltransferase</fullName>
            <ecNumber evidence="15">2.7.7.2</ecNumber>
        </recommendedName>
        <alternativeName>
            <fullName evidence="15">FAD pyrophosphorylase</fullName>
        </alternativeName>
        <alternativeName>
            <fullName evidence="15">FAD synthase</fullName>
        </alternativeName>
    </domain>
</protein>
<keyword evidence="8 15" id="KW-0547">Nucleotide-binding</keyword>
<evidence type="ECO:0000256" key="12">
    <source>
        <dbReference type="ARBA" id="ARBA00023268"/>
    </source>
</evidence>
<evidence type="ECO:0000256" key="15">
    <source>
        <dbReference type="PIRNR" id="PIRNR004491"/>
    </source>
</evidence>
<dbReference type="PANTHER" id="PTHR22749">
    <property type="entry name" value="RIBOFLAVIN KINASE/FMN ADENYLYLTRANSFERASE"/>
    <property type="match status" value="1"/>
</dbReference>
<reference evidence="18" key="2">
    <citation type="submission" date="2021-04" db="EMBL/GenBank/DDBJ databases">
        <authorList>
            <person name="Gilroy R."/>
        </authorList>
    </citation>
    <scope>NUCLEOTIDE SEQUENCE</scope>
    <source>
        <strain evidence="18">G4-2901</strain>
    </source>
</reference>
<reference evidence="18" key="1">
    <citation type="journal article" date="2021" name="PeerJ">
        <title>Extensive microbial diversity within the chicken gut microbiome revealed by metagenomics and culture.</title>
        <authorList>
            <person name="Gilroy R."/>
            <person name="Ravi A."/>
            <person name="Getino M."/>
            <person name="Pursley I."/>
            <person name="Horton D.L."/>
            <person name="Alikhan N.F."/>
            <person name="Baker D."/>
            <person name="Gharbi K."/>
            <person name="Hall N."/>
            <person name="Watson M."/>
            <person name="Adriaenssens E.M."/>
            <person name="Foster-Nyarko E."/>
            <person name="Jarju S."/>
            <person name="Secka A."/>
            <person name="Antonio M."/>
            <person name="Oren A."/>
            <person name="Chaudhuri R.R."/>
            <person name="La Ragione R."/>
            <person name="Hildebrand F."/>
            <person name="Pallen M.J."/>
        </authorList>
    </citation>
    <scope>NUCLEOTIDE SEQUENCE</scope>
    <source>
        <strain evidence="18">G4-2901</strain>
    </source>
</reference>
<comment type="caution">
    <text evidence="18">The sequence shown here is derived from an EMBL/GenBank/DDBJ whole genome shotgun (WGS) entry which is preliminary data.</text>
</comment>
<evidence type="ECO:0000256" key="13">
    <source>
        <dbReference type="ARBA" id="ARBA00047880"/>
    </source>
</evidence>
<evidence type="ECO:0000256" key="7">
    <source>
        <dbReference type="ARBA" id="ARBA00022695"/>
    </source>
</evidence>
<dbReference type="GO" id="GO:0008531">
    <property type="term" value="F:riboflavin kinase activity"/>
    <property type="evidence" value="ECO:0007669"/>
    <property type="project" value="UniProtKB-UniRule"/>
</dbReference>
<evidence type="ECO:0000256" key="4">
    <source>
        <dbReference type="ARBA" id="ARBA00022630"/>
    </source>
</evidence>
<comment type="catalytic activity">
    <reaction evidence="13 15">
        <text>riboflavin + ATP = FMN + ADP + H(+)</text>
        <dbReference type="Rhea" id="RHEA:14357"/>
        <dbReference type="ChEBI" id="CHEBI:15378"/>
        <dbReference type="ChEBI" id="CHEBI:30616"/>
        <dbReference type="ChEBI" id="CHEBI:57986"/>
        <dbReference type="ChEBI" id="CHEBI:58210"/>
        <dbReference type="ChEBI" id="CHEBI:456216"/>
        <dbReference type="EC" id="2.7.1.26"/>
    </reaction>
</comment>
<dbReference type="Pfam" id="PF01687">
    <property type="entry name" value="Flavokinase"/>
    <property type="match status" value="1"/>
</dbReference>
<comment type="function">
    <text evidence="1">Catalyzes the phosphorylation of riboflavin to FMN followed by the adenylation of FMN to FAD.</text>
</comment>
<proteinExistence type="inferred from homology"/>
<keyword evidence="11 15" id="KW-0067">ATP-binding</keyword>
<evidence type="ECO:0000313" key="18">
    <source>
        <dbReference type="EMBL" id="MBU3837326.1"/>
    </source>
</evidence>
<dbReference type="EMBL" id="JAHLFW010000034">
    <property type="protein sequence ID" value="MBU3837326.1"/>
    <property type="molecule type" value="Genomic_DNA"/>
</dbReference>
<dbReference type="GO" id="GO:0009398">
    <property type="term" value="P:FMN biosynthetic process"/>
    <property type="evidence" value="ECO:0007669"/>
    <property type="project" value="UniProtKB-UniRule"/>
</dbReference>
<feature type="domain" description="Riboflavin kinase" evidence="17">
    <location>
        <begin position="182"/>
        <end position="308"/>
    </location>
</feature>
<dbReference type="InterPro" id="IPR023468">
    <property type="entry name" value="Riboflavin_kinase"/>
</dbReference>
<dbReference type="Gene3D" id="2.40.30.30">
    <property type="entry name" value="Riboflavin kinase-like"/>
    <property type="match status" value="1"/>
</dbReference>
<comment type="similarity">
    <text evidence="15">Belongs to the ribF family.</text>
</comment>
<keyword evidence="7 15" id="KW-0548">Nucleotidyltransferase</keyword>
<evidence type="ECO:0000256" key="10">
    <source>
        <dbReference type="ARBA" id="ARBA00022827"/>
    </source>
</evidence>
<dbReference type="CDD" id="cd02064">
    <property type="entry name" value="FAD_synthetase_N"/>
    <property type="match status" value="1"/>
</dbReference>
<dbReference type="InterPro" id="IPR023465">
    <property type="entry name" value="Riboflavin_kinase_dom_sf"/>
</dbReference>
<name>A0A948TAN5_9BACT</name>
<dbReference type="FunFam" id="3.40.50.620:FF:000021">
    <property type="entry name" value="Riboflavin biosynthesis protein"/>
    <property type="match status" value="1"/>
</dbReference>
<keyword evidence="12" id="KW-0511">Multifunctional enzyme</keyword>
<dbReference type="EC" id="2.7.7.2" evidence="15"/>
<keyword evidence="10 15" id="KW-0274">FAD</keyword>
<comment type="pathway">
    <text evidence="3 15">Cofactor biosynthesis; FMN biosynthesis; FMN from riboflavin (ATP route): step 1/1.</text>
</comment>
<keyword evidence="9 15" id="KW-0418">Kinase</keyword>
<evidence type="ECO:0000259" key="17">
    <source>
        <dbReference type="SMART" id="SM00904"/>
    </source>
</evidence>
<organism evidence="18 19">
    <name type="scientific">Candidatus Phocaeicola faecigallinarum</name>
    <dbReference type="NCBI Taxonomy" id="2838732"/>
    <lineage>
        <taxon>Bacteria</taxon>
        <taxon>Pseudomonadati</taxon>
        <taxon>Bacteroidota</taxon>
        <taxon>Bacteroidia</taxon>
        <taxon>Bacteroidales</taxon>
        <taxon>Bacteroidaceae</taxon>
        <taxon>Phocaeicola</taxon>
    </lineage>
</organism>
<dbReference type="InterPro" id="IPR015864">
    <property type="entry name" value="FAD_synthase"/>
</dbReference>
<comment type="catalytic activity">
    <reaction evidence="14 15">
        <text>FMN + ATP + H(+) = FAD + diphosphate</text>
        <dbReference type="Rhea" id="RHEA:17237"/>
        <dbReference type="ChEBI" id="CHEBI:15378"/>
        <dbReference type="ChEBI" id="CHEBI:30616"/>
        <dbReference type="ChEBI" id="CHEBI:33019"/>
        <dbReference type="ChEBI" id="CHEBI:57692"/>
        <dbReference type="ChEBI" id="CHEBI:58210"/>
        <dbReference type="EC" id="2.7.7.2"/>
    </reaction>
</comment>
<dbReference type="PANTHER" id="PTHR22749:SF6">
    <property type="entry name" value="RIBOFLAVIN KINASE"/>
    <property type="match status" value="1"/>
</dbReference>
<dbReference type="InterPro" id="IPR014729">
    <property type="entry name" value="Rossmann-like_a/b/a_fold"/>
</dbReference>
<dbReference type="GO" id="GO:0006747">
    <property type="term" value="P:FAD biosynthetic process"/>
    <property type="evidence" value="ECO:0007669"/>
    <property type="project" value="UniProtKB-UniRule"/>
</dbReference>
<accession>A0A948TAN5</accession>
<keyword evidence="6 15" id="KW-0808">Transferase</keyword>
<keyword evidence="5 15" id="KW-0288">FMN</keyword>
<feature type="coiled-coil region" evidence="16">
    <location>
        <begin position="279"/>
        <end position="309"/>
    </location>
</feature>
<dbReference type="EC" id="2.7.1.26" evidence="15"/>
<dbReference type="InterPro" id="IPR015865">
    <property type="entry name" value="Riboflavin_kinase_bac/euk"/>
</dbReference>
<dbReference type="SUPFAM" id="SSF52374">
    <property type="entry name" value="Nucleotidylyl transferase"/>
    <property type="match status" value="1"/>
</dbReference>
<dbReference type="PIRSF" id="PIRSF004491">
    <property type="entry name" value="FAD_Synth"/>
    <property type="match status" value="1"/>
</dbReference>
<dbReference type="NCBIfam" id="TIGR00125">
    <property type="entry name" value="cyt_tran_rel"/>
    <property type="match status" value="1"/>
</dbReference>
<dbReference type="InterPro" id="IPR002606">
    <property type="entry name" value="Riboflavin_kinase_bac"/>
</dbReference>
<sequence>MKFIEEYDKTAIKPCAATIGCFDGVHTGHRYLVKQVRDIADEKGLKSALITFPVHPRQVMQADYMPELLSCPVQKTSLISSLDSDYCIVLPFTKELSQLTAREFMALLHSRYNVRALVIGYDHRFGHNRTETFEDYCRYGQELGMSVIKAEPLKCDITDTFISSSAIRKLLKCGDVVTANRFLGYNYYIDGTVTDGHKVGRKIGFPTANIIPSCPEKLIPENGVYAVRVPLGNTVYKGMLNIGNRPTLNNGSNISIEVHIIDFNDDIYHHPLRIEFISRIREEIKFASMEELIEQLEKDKALIKEGKEDIAVK</sequence>
<dbReference type="AlphaFoldDB" id="A0A948TAN5"/>
<dbReference type="Pfam" id="PF06574">
    <property type="entry name" value="FAD_syn"/>
    <property type="match status" value="1"/>
</dbReference>
<evidence type="ECO:0000256" key="2">
    <source>
        <dbReference type="ARBA" id="ARBA00004726"/>
    </source>
</evidence>
<evidence type="ECO:0000256" key="5">
    <source>
        <dbReference type="ARBA" id="ARBA00022643"/>
    </source>
</evidence>
<dbReference type="SMART" id="SM00904">
    <property type="entry name" value="Flavokinase"/>
    <property type="match status" value="1"/>
</dbReference>
<comment type="pathway">
    <text evidence="2 15">Cofactor biosynthesis; FAD biosynthesis; FAD from FMN: step 1/1.</text>
</comment>
<dbReference type="GO" id="GO:0005524">
    <property type="term" value="F:ATP binding"/>
    <property type="evidence" value="ECO:0007669"/>
    <property type="project" value="UniProtKB-UniRule"/>
</dbReference>
<dbReference type="GO" id="GO:0009231">
    <property type="term" value="P:riboflavin biosynthetic process"/>
    <property type="evidence" value="ECO:0007669"/>
    <property type="project" value="InterPro"/>
</dbReference>
<evidence type="ECO:0000256" key="8">
    <source>
        <dbReference type="ARBA" id="ARBA00022741"/>
    </source>
</evidence>